<dbReference type="PANTHER" id="PTHR43685:SF2">
    <property type="entry name" value="GLYCOSYLTRANSFERASE 2-LIKE DOMAIN-CONTAINING PROTEIN"/>
    <property type="match status" value="1"/>
</dbReference>
<reference evidence="2 3" key="1">
    <citation type="submission" date="2017-09" db="EMBL/GenBank/DDBJ databases">
        <title>Large-scale bioinformatics analysis of Bacillus genomes uncovers conserved roles of natural products in bacterial physiology.</title>
        <authorList>
            <consortium name="Agbiome Team Llc"/>
            <person name="Bleich R.M."/>
            <person name="Grubbs K.J."/>
            <person name="Santa Maria K.C."/>
            <person name="Allen S.E."/>
            <person name="Farag S."/>
            <person name="Shank E.A."/>
            <person name="Bowers A."/>
        </authorList>
    </citation>
    <scope>NUCLEOTIDE SEQUENCE [LARGE SCALE GENOMIC DNA]</scope>
    <source>
        <strain evidence="2 3">AFS096845</strain>
    </source>
</reference>
<dbReference type="InterPro" id="IPR001173">
    <property type="entry name" value="Glyco_trans_2-like"/>
</dbReference>
<gene>
    <name evidence="2" type="ORF">COM96_15745</name>
</gene>
<dbReference type="InterPro" id="IPR050834">
    <property type="entry name" value="Glycosyltransf_2"/>
</dbReference>
<keyword evidence="2" id="KW-0808">Transferase</keyword>
<dbReference type="Pfam" id="PF00535">
    <property type="entry name" value="Glycos_transf_2"/>
    <property type="match status" value="1"/>
</dbReference>
<dbReference type="EMBL" id="NVLK01000031">
    <property type="protein sequence ID" value="PEC21138.1"/>
    <property type="molecule type" value="Genomic_DNA"/>
</dbReference>
<dbReference type="CDD" id="cd00761">
    <property type="entry name" value="Glyco_tranf_GTA_type"/>
    <property type="match status" value="1"/>
</dbReference>
<name>A0A2A7HVZ8_BACCE</name>
<evidence type="ECO:0000313" key="2">
    <source>
        <dbReference type="EMBL" id="PEC21138.1"/>
    </source>
</evidence>
<dbReference type="GO" id="GO:0016740">
    <property type="term" value="F:transferase activity"/>
    <property type="evidence" value="ECO:0007669"/>
    <property type="project" value="UniProtKB-KW"/>
</dbReference>
<evidence type="ECO:0000313" key="3">
    <source>
        <dbReference type="Proteomes" id="UP000220006"/>
    </source>
</evidence>
<feature type="domain" description="Glycosyltransferase 2-like" evidence="1">
    <location>
        <begin position="7"/>
        <end position="144"/>
    </location>
</feature>
<dbReference type="InterPro" id="IPR029044">
    <property type="entry name" value="Nucleotide-diphossugar_trans"/>
</dbReference>
<proteinExistence type="predicted"/>
<accession>A0A2A7HVZ8</accession>
<comment type="caution">
    <text evidence="2">The sequence shown here is derived from an EMBL/GenBank/DDBJ whole genome shotgun (WGS) entry which is preliminary data.</text>
</comment>
<dbReference type="Gene3D" id="3.90.550.10">
    <property type="entry name" value="Spore Coat Polysaccharide Biosynthesis Protein SpsA, Chain A"/>
    <property type="match status" value="1"/>
</dbReference>
<organism evidence="2 3">
    <name type="scientific">Bacillus cereus</name>
    <dbReference type="NCBI Taxonomy" id="1396"/>
    <lineage>
        <taxon>Bacteria</taxon>
        <taxon>Bacillati</taxon>
        <taxon>Bacillota</taxon>
        <taxon>Bacilli</taxon>
        <taxon>Bacillales</taxon>
        <taxon>Bacillaceae</taxon>
        <taxon>Bacillus</taxon>
        <taxon>Bacillus cereus group</taxon>
    </lineage>
</organism>
<dbReference type="Proteomes" id="UP000220006">
    <property type="component" value="Unassembled WGS sequence"/>
</dbReference>
<protein>
    <submittedName>
        <fullName evidence="2">Glycosyl transferase</fullName>
    </submittedName>
</protein>
<dbReference type="AlphaFoldDB" id="A0A2A7HVZ8"/>
<dbReference type="PANTHER" id="PTHR43685">
    <property type="entry name" value="GLYCOSYLTRANSFERASE"/>
    <property type="match status" value="1"/>
</dbReference>
<evidence type="ECO:0000259" key="1">
    <source>
        <dbReference type="Pfam" id="PF00535"/>
    </source>
</evidence>
<dbReference type="SUPFAM" id="SSF53448">
    <property type="entry name" value="Nucleotide-diphospho-sugar transferases"/>
    <property type="match status" value="1"/>
</dbReference>
<sequence>MNKVLVSVVIPTYNRSSLIKNTIDSVLNQTYENFELIIVDDASTDNTEEIIRKYDDARIRFIKLEENSQGTKPRNIGIQQSKGEYIALLDSDDEWLPTKLEKQVKFLQKFNDDRMVCFTDLVLKEKKKTTYSSNRKLNKDDNILEYILLEGNWVQTSTYMFSSRMGKETLFSPSLKKHQDWDFCLRLSKNGAKFVDLPEHLAVYYLDERDGRIGNNNKYLQSLNWIESVKDSVSERVRQAFLIKVVTKPLIFNKQRKRALSIYLEAWKNNVINMQELCKGIIKCMTPLFLYKSIVKNKG</sequence>